<feature type="region of interest" description="Disordered" evidence="1">
    <location>
        <begin position="319"/>
        <end position="340"/>
    </location>
</feature>
<gene>
    <name evidence="2" type="ORF">AMAG_02911</name>
</gene>
<proteinExistence type="predicted"/>
<accession>A0A0L0S3M6</accession>
<feature type="compositionally biased region" description="Low complexity" evidence="1">
    <location>
        <begin position="365"/>
        <end position="381"/>
    </location>
</feature>
<dbReference type="AlphaFoldDB" id="A0A0L0S3M6"/>
<feature type="region of interest" description="Disordered" evidence="1">
    <location>
        <begin position="464"/>
        <end position="502"/>
    </location>
</feature>
<sequence>MRAAGVPTAPDDDDLPAKPARGPTRATHALRVADLEHAEDMVDAASPFLPKAYYEPVSEDKIQDHHMLLLRMCDKTQRMLYEGQKALMEVVAVSEVEEEEVLLDDFVPAFLPRPLTAIRTVAPVDAAPAAPTPVPAGSSLGATPRPSPAMSNTASVRTSWATDWTGDASTDGLAGDARKVSARFLIPLLETLSHHVHLLEQYVASTYAPSSGRGRSDSPPVRVVDHDPAVVLDPSRLSPPVGLRAGRPASSRGSLRVPGSTSKSMERPGLALVLDLHEEDVESRRHEEAHALLTQCHQVLATLGRRVGIDLGAHASAVSDLGIPAPRPTTPGPVANGAPVNFLKSHHRAESDVASELDVESEGYSTLSSLSSTSSESSTGSRAARRADPLGSLGTNLAFLARQLPPDRLLSSMHARSTPPPTPTPRATVMPLPRASASVSSSAMYSDQDSFVSSSDVVSGSSVLSGASSRSWAGRPGGVRIKRTPASSSASSSDEIQVSVSAPRVSVMGGRASAGTSPPVTAGRPRVASFSVPTAPVVKVKSWTSG</sequence>
<feature type="region of interest" description="Disordered" evidence="1">
    <location>
        <begin position="411"/>
        <end position="435"/>
    </location>
</feature>
<feature type="region of interest" description="Disordered" evidence="1">
    <location>
        <begin position="229"/>
        <end position="266"/>
    </location>
</feature>
<protein>
    <submittedName>
        <fullName evidence="2">Uncharacterized protein</fullName>
    </submittedName>
</protein>
<dbReference type="VEuPathDB" id="FungiDB:AMAG_02911"/>
<dbReference type="Proteomes" id="UP000054350">
    <property type="component" value="Unassembled WGS sequence"/>
</dbReference>
<feature type="region of interest" description="Disordered" evidence="1">
    <location>
        <begin position="1"/>
        <end position="25"/>
    </location>
</feature>
<dbReference type="OrthoDB" id="5586511at2759"/>
<evidence type="ECO:0000256" key="1">
    <source>
        <dbReference type="SAM" id="MobiDB-lite"/>
    </source>
</evidence>
<organism evidence="2 3">
    <name type="scientific">Allomyces macrogynus (strain ATCC 38327)</name>
    <name type="common">Allomyces javanicus var. macrogynus</name>
    <dbReference type="NCBI Taxonomy" id="578462"/>
    <lineage>
        <taxon>Eukaryota</taxon>
        <taxon>Fungi</taxon>
        <taxon>Fungi incertae sedis</taxon>
        <taxon>Blastocladiomycota</taxon>
        <taxon>Blastocladiomycetes</taxon>
        <taxon>Blastocladiales</taxon>
        <taxon>Blastocladiaceae</taxon>
        <taxon>Allomyces</taxon>
    </lineage>
</organism>
<dbReference type="EMBL" id="GG745331">
    <property type="protein sequence ID" value="KNE57163.1"/>
    <property type="molecule type" value="Genomic_DNA"/>
</dbReference>
<keyword evidence="3" id="KW-1185">Reference proteome</keyword>
<evidence type="ECO:0000313" key="3">
    <source>
        <dbReference type="Proteomes" id="UP000054350"/>
    </source>
</evidence>
<feature type="region of interest" description="Disordered" evidence="1">
    <location>
        <begin position="130"/>
        <end position="152"/>
    </location>
</feature>
<reference evidence="2 3" key="1">
    <citation type="submission" date="2009-11" db="EMBL/GenBank/DDBJ databases">
        <title>Annotation of Allomyces macrogynus ATCC 38327.</title>
        <authorList>
            <consortium name="The Broad Institute Genome Sequencing Platform"/>
            <person name="Russ C."/>
            <person name="Cuomo C."/>
            <person name="Burger G."/>
            <person name="Gray M.W."/>
            <person name="Holland P.W.H."/>
            <person name="King N."/>
            <person name="Lang F.B.F."/>
            <person name="Roger A.J."/>
            <person name="Ruiz-Trillo I."/>
            <person name="Young S.K."/>
            <person name="Zeng Q."/>
            <person name="Gargeya S."/>
            <person name="Fitzgerald M."/>
            <person name="Haas B."/>
            <person name="Abouelleil A."/>
            <person name="Alvarado L."/>
            <person name="Arachchi H.M."/>
            <person name="Berlin A."/>
            <person name="Chapman S.B."/>
            <person name="Gearin G."/>
            <person name="Goldberg J."/>
            <person name="Griggs A."/>
            <person name="Gujja S."/>
            <person name="Hansen M."/>
            <person name="Heiman D."/>
            <person name="Howarth C."/>
            <person name="Larimer J."/>
            <person name="Lui A."/>
            <person name="MacDonald P.J.P."/>
            <person name="McCowen C."/>
            <person name="Montmayeur A."/>
            <person name="Murphy C."/>
            <person name="Neiman D."/>
            <person name="Pearson M."/>
            <person name="Priest M."/>
            <person name="Roberts A."/>
            <person name="Saif S."/>
            <person name="Shea T."/>
            <person name="Sisk P."/>
            <person name="Stolte C."/>
            <person name="Sykes S."/>
            <person name="Wortman J."/>
            <person name="Nusbaum C."/>
            <person name="Birren B."/>
        </authorList>
    </citation>
    <scope>NUCLEOTIDE SEQUENCE [LARGE SCALE GENOMIC DNA]</scope>
    <source>
        <strain evidence="2 3">ATCC 38327</strain>
    </source>
</reference>
<feature type="region of interest" description="Disordered" evidence="1">
    <location>
        <begin position="507"/>
        <end position="526"/>
    </location>
</feature>
<feature type="region of interest" description="Disordered" evidence="1">
    <location>
        <begin position="365"/>
        <end position="389"/>
    </location>
</feature>
<reference evidence="3" key="2">
    <citation type="submission" date="2009-11" db="EMBL/GenBank/DDBJ databases">
        <title>The Genome Sequence of Allomyces macrogynus strain ATCC 38327.</title>
        <authorList>
            <consortium name="The Broad Institute Genome Sequencing Platform"/>
            <person name="Russ C."/>
            <person name="Cuomo C."/>
            <person name="Shea T."/>
            <person name="Young S.K."/>
            <person name="Zeng Q."/>
            <person name="Koehrsen M."/>
            <person name="Haas B."/>
            <person name="Borodovsky M."/>
            <person name="Guigo R."/>
            <person name="Alvarado L."/>
            <person name="Berlin A."/>
            <person name="Borenstein D."/>
            <person name="Chen Z."/>
            <person name="Engels R."/>
            <person name="Freedman E."/>
            <person name="Gellesch M."/>
            <person name="Goldberg J."/>
            <person name="Griggs A."/>
            <person name="Gujja S."/>
            <person name="Heiman D."/>
            <person name="Hepburn T."/>
            <person name="Howarth C."/>
            <person name="Jen D."/>
            <person name="Larson L."/>
            <person name="Lewis B."/>
            <person name="Mehta T."/>
            <person name="Park D."/>
            <person name="Pearson M."/>
            <person name="Roberts A."/>
            <person name="Saif S."/>
            <person name="Shenoy N."/>
            <person name="Sisk P."/>
            <person name="Stolte C."/>
            <person name="Sykes S."/>
            <person name="Walk T."/>
            <person name="White J."/>
            <person name="Yandava C."/>
            <person name="Burger G."/>
            <person name="Gray M.W."/>
            <person name="Holland P.W.H."/>
            <person name="King N."/>
            <person name="Lang F.B.F."/>
            <person name="Roger A.J."/>
            <person name="Ruiz-Trillo I."/>
            <person name="Lander E."/>
            <person name="Nusbaum C."/>
        </authorList>
    </citation>
    <scope>NUCLEOTIDE SEQUENCE [LARGE SCALE GENOMIC DNA]</scope>
    <source>
        <strain evidence="3">ATCC 38327</strain>
    </source>
</reference>
<evidence type="ECO:0000313" key="2">
    <source>
        <dbReference type="EMBL" id="KNE57163.1"/>
    </source>
</evidence>
<name>A0A0L0S3M6_ALLM3</name>